<keyword evidence="3" id="KW-1185">Reference proteome</keyword>
<dbReference type="RefSeq" id="WP_213235439.1">
    <property type="nucleotide sequence ID" value="NZ_JAHBCL010000004.1"/>
</dbReference>
<name>A0ABS5PMR5_9FIRM</name>
<evidence type="ECO:0000313" key="2">
    <source>
        <dbReference type="EMBL" id="MBS7525651.1"/>
    </source>
</evidence>
<accession>A0ABS5PMR5</accession>
<proteinExistence type="predicted"/>
<protein>
    <submittedName>
        <fullName evidence="2">GGDEF domain-containing protein</fullName>
    </submittedName>
</protein>
<dbReference type="InterPro" id="IPR043128">
    <property type="entry name" value="Rev_trsase/Diguanyl_cyclase"/>
</dbReference>
<dbReference type="Proteomes" id="UP000746471">
    <property type="component" value="Unassembled WGS sequence"/>
</dbReference>
<organism evidence="2 3">
    <name type="scientific">Fusibacter paucivorans</name>
    <dbReference type="NCBI Taxonomy" id="76009"/>
    <lineage>
        <taxon>Bacteria</taxon>
        <taxon>Bacillati</taxon>
        <taxon>Bacillota</taxon>
        <taxon>Clostridia</taxon>
        <taxon>Eubacteriales</taxon>
        <taxon>Eubacteriales Family XII. Incertae Sedis</taxon>
        <taxon>Fusibacter</taxon>
    </lineage>
</organism>
<dbReference type="PANTHER" id="PTHR45138:SF9">
    <property type="entry name" value="DIGUANYLATE CYCLASE DGCM-RELATED"/>
    <property type="match status" value="1"/>
</dbReference>
<dbReference type="InterPro" id="IPR050469">
    <property type="entry name" value="Diguanylate_Cyclase"/>
</dbReference>
<dbReference type="NCBIfam" id="TIGR00254">
    <property type="entry name" value="GGDEF"/>
    <property type="match status" value="1"/>
</dbReference>
<dbReference type="CDD" id="cd01949">
    <property type="entry name" value="GGDEF"/>
    <property type="match status" value="1"/>
</dbReference>
<dbReference type="SMART" id="SM00267">
    <property type="entry name" value="GGDEF"/>
    <property type="match status" value="1"/>
</dbReference>
<gene>
    <name evidence="2" type="ORF">KHM83_03065</name>
</gene>
<evidence type="ECO:0000259" key="1">
    <source>
        <dbReference type="PROSITE" id="PS50887"/>
    </source>
</evidence>
<dbReference type="EMBL" id="JAHBCL010000004">
    <property type="protein sequence ID" value="MBS7525651.1"/>
    <property type="molecule type" value="Genomic_DNA"/>
</dbReference>
<sequence length="461" mass="53868">MNSLTSFESRFVIDEINLYITVIAGDHTISFANKQLLNFSGVHFENINHLPYWELPWWQNGMANQNQLMFAVERAFFGETVRFDATYTKYDNTLHEIDFLLKPLYKRDEIVSVIAMGYNISDLVKTQKALTRRERQLDAFFEFSSDGYFFFLLDQPIEITRTDDAFIHELMSHQKLTFFNQQFEKILNQELSHQTVIETLFPNVKDLSVFWRDMILNGKAQFDTTIQLEETYYDEEALNTFILDEPYDCLYIRVTLVAIFDDQGAFEGNYAVVRERTQEVRNIKRLEFLANKDPLTKINNRRSFYEKAVEKIEVCQNDQMDTSVVMIDIDFFKRINDTFGHDAGDTVLYHFATLIESFVGERGIVARYGGEEFVLLLMCPFDEAKTFMEALRIKISEMIVRHDDDQITLTASIGIRGNTRQTDNIDTLTAEADKALYYAKNHGRNRVAVYADLPEEAKHER</sequence>
<evidence type="ECO:0000313" key="3">
    <source>
        <dbReference type="Proteomes" id="UP000746471"/>
    </source>
</evidence>
<dbReference type="Gene3D" id="3.30.70.270">
    <property type="match status" value="1"/>
</dbReference>
<dbReference type="Gene3D" id="3.30.450.20">
    <property type="entry name" value="PAS domain"/>
    <property type="match status" value="1"/>
</dbReference>
<dbReference type="Pfam" id="PF00990">
    <property type="entry name" value="GGDEF"/>
    <property type="match status" value="1"/>
</dbReference>
<dbReference type="PANTHER" id="PTHR45138">
    <property type="entry name" value="REGULATORY COMPONENTS OF SENSORY TRANSDUCTION SYSTEM"/>
    <property type="match status" value="1"/>
</dbReference>
<comment type="caution">
    <text evidence="2">The sequence shown here is derived from an EMBL/GenBank/DDBJ whole genome shotgun (WGS) entry which is preliminary data.</text>
</comment>
<dbReference type="InterPro" id="IPR000160">
    <property type="entry name" value="GGDEF_dom"/>
</dbReference>
<dbReference type="InterPro" id="IPR029787">
    <property type="entry name" value="Nucleotide_cyclase"/>
</dbReference>
<feature type="domain" description="GGDEF" evidence="1">
    <location>
        <begin position="320"/>
        <end position="452"/>
    </location>
</feature>
<dbReference type="SUPFAM" id="SSF55073">
    <property type="entry name" value="Nucleotide cyclase"/>
    <property type="match status" value="1"/>
</dbReference>
<reference evidence="2 3" key="1">
    <citation type="submission" date="2021-05" db="EMBL/GenBank/DDBJ databases">
        <title>Fusibacter ferrireducens sp. nov., an anaerobic, sulfur- and Fe-reducing bacterium isolated from the mangrove sediment.</title>
        <authorList>
            <person name="Qiu D."/>
        </authorList>
    </citation>
    <scope>NUCLEOTIDE SEQUENCE [LARGE SCALE GENOMIC DNA]</scope>
    <source>
        <strain evidence="2 3">DSM 12116</strain>
    </source>
</reference>
<dbReference type="PROSITE" id="PS50887">
    <property type="entry name" value="GGDEF"/>
    <property type="match status" value="1"/>
</dbReference>